<evidence type="ECO:0000256" key="3">
    <source>
        <dbReference type="SAM" id="Phobius"/>
    </source>
</evidence>
<feature type="compositionally biased region" description="Basic and acidic residues" evidence="2">
    <location>
        <begin position="1203"/>
        <end position="1214"/>
    </location>
</feature>
<keyword evidence="3" id="KW-0812">Transmembrane</keyword>
<feature type="transmembrane region" description="Helical" evidence="3">
    <location>
        <begin position="61"/>
        <end position="80"/>
    </location>
</feature>
<evidence type="ECO:0000313" key="5">
    <source>
        <dbReference type="Proteomes" id="UP000322887"/>
    </source>
</evidence>
<proteinExistence type="predicted"/>
<feature type="compositionally biased region" description="Basic and acidic residues" evidence="2">
    <location>
        <begin position="973"/>
        <end position="1000"/>
    </location>
</feature>
<feature type="compositionally biased region" description="Low complexity" evidence="2">
    <location>
        <begin position="1157"/>
        <end position="1167"/>
    </location>
</feature>
<sequence length="1354" mass="150685">MDGQLDQFVNELKRQLNQLDRRIRSLALLRGLGLVILVLICLITLQISIDFLFSLDSTARIIMSSLSLAVVTGCLWFGILRRVIRKRTPVELAAIVEESQSSLNERLTSVLELASAQNETSSVMMRERLARETIASLTNFNITDSVPSDRAMRFIMSAGIAILIFITPLLFWPDAYRLLLSRSVIPWGNFATVSSLYFEVQPGDETVARGTDLKIVAEPHWHTKEPGQINDVWIEWKDSAGKANSRRMDLDQESGFYQTQFPRLLSGFQYTISSDRSRSKQYTIHIAEPPSITETLLTVNSPGYTQKPAEQLTVIPSEFRVIEQSLLEFKLKFDRPVTAVTLESQRYTSGTEERHPVEQKAFSISEDQLSAELSLPVHKNSFLYHLKLESLEGKLTTQSSEHLVKVIPDRAPEIELSLYNQPEFIKPTDGLTVPVKVMDDFSVAELEIHVQKLDEKATVIQVPASQLGTRSVNYEFKIDLEGLRAQQSDIFTYRVRAADNREIPEPNVVWTTPRVFGIDKNADQQLPAGVVARQEKLRGELQKIQQEYKEHKNQVDQKIAELNQVKEKEALKAADQEQLQELSNQERKLAQKLENLANEFLQLPLYQKLAQQTQEVARTDFVKNHDTLKSTADAENVKQARNDLKPVPKAMKGTEQKLDQLARQYDKLIELENDLLNLNRLAEDTNHLADDLLAFNDKLESTKPQPEQQAPRPQENPDGKQPATEKPEMERKKEEAHQQRSPEMEKELADLQAELKHRQSRLAKDLDQLLERRPELVDAARNYQMKQLDSLVRQTSQLVEPQTQLAEAIQEQAPVAAGRPAAPQTAEPPAEADQPATAPGENQAADNNTPPAATPAGQASPAAAESSRNAATTVADGKPATAAQAAESKMSNEPARARAEPAKEESVRDLQRQQQMLAEAATNFVLETAQQFGPDSEPTRRATQLAEESIKAQQAADAGRLHEASQAANRASKKADEIMQAHQEQNKENTERDAFLEQAERMANLQQSQAEKMEQASTSESKRQEALQNTQQALARQTQALSKELSETSRKLETEPIGLKKESQQADRTRKKTETAGQAMEKAVEGLQDENLAQAAEQAQQAAQALQEAARQAQQASKQKAKESPVPEKVGNQVTDAAQQLREAQKQLEQSPEFKNQSDQTMAQQQQSPPGDAKENSQQSSPADQKEKATESGDAKAQANSEAGDKSQSQEKMAENANSQQGDSEQQGKPSKSREAAESLKRAAESLSQAATELKSKAQQGSDPGKGQQSQTASKNMAQGKGQGESEGGGAQTNVDFSELKIKLQAMSDRNWGELPGQLDTEILQGSRTRTDPEYARLIKHYFEAISKSKPESN</sequence>
<feature type="compositionally biased region" description="Low complexity" evidence="2">
    <location>
        <begin position="704"/>
        <end position="713"/>
    </location>
</feature>
<feature type="compositionally biased region" description="Polar residues" evidence="2">
    <location>
        <begin position="1004"/>
        <end position="1019"/>
    </location>
</feature>
<evidence type="ECO:0000256" key="1">
    <source>
        <dbReference type="SAM" id="Coils"/>
    </source>
</evidence>
<feature type="transmembrane region" description="Helical" evidence="3">
    <location>
        <begin position="154"/>
        <end position="172"/>
    </location>
</feature>
<name>A0ABX5YI12_9PLAN</name>
<reference evidence="4 5" key="1">
    <citation type="submission" date="2019-08" db="EMBL/GenBank/DDBJ databases">
        <title>Deep-cultivation of Planctomycetes and their phenomic and genomic characterization uncovers novel biology.</title>
        <authorList>
            <person name="Wiegand S."/>
            <person name="Jogler M."/>
            <person name="Boedeker C."/>
            <person name="Pinto D."/>
            <person name="Vollmers J."/>
            <person name="Rivas-Marin E."/>
            <person name="Kohn T."/>
            <person name="Peeters S.H."/>
            <person name="Heuer A."/>
            <person name="Rast P."/>
            <person name="Oberbeckmann S."/>
            <person name="Bunk B."/>
            <person name="Jeske O."/>
            <person name="Meyerdierks A."/>
            <person name="Storesund J.E."/>
            <person name="Kallscheuer N."/>
            <person name="Luecker S."/>
            <person name="Lage O.M."/>
            <person name="Pohl T."/>
            <person name="Merkel B.J."/>
            <person name="Hornburger P."/>
            <person name="Mueller R.-W."/>
            <person name="Bruemmer F."/>
            <person name="Labrenz M."/>
            <person name="Spormann A.M."/>
            <person name="Op den Camp H."/>
            <person name="Overmann J."/>
            <person name="Amann R."/>
            <person name="Jetten M.S.M."/>
            <person name="Mascher T."/>
            <person name="Medema M.H."/>
            <person name="Devos D.P."/>
            <person name="Kaster A.-K."/>
            <person name="Ovreas L."/>
            <person name="Rohde M."/>
            <person name="Galperin M.Y."/>
            <person name="Jogler C."/>
        </authorList>
    </citation>
    <scope>NUCLEOTIDE SEQUENCE [LARGE SCALE GENOMIC DNA]</scope>
    <source>
        <strain evidence="4 5">DSM 8797</strain>
    </source>
</reference>
<keyword evidence="3" id="KW-0472">Membrane</keyword>
<feature type="compositionally biased region" description="Basic and acidic residues" evidence="2">
    <location>
        <begin position="1184"/>
        <end position="1194"/>
    </location>
</feature>
<dbReference type="EMBL" id="CP042910">
    <property type="protein sequence ID" value="QEG15269.1"/>
    <property type="molecule type" value="Genomic_DNA"/>
</dbReference>
<gene>
    <name evidence="4" type="ORF">GmarT_11090</name>
</gene>
<evidence type="ECO:0008006" key="6">
    <source>
        <dbReference type="Google" id="ProtNLM"/>
    </source>
</evidence>
<feature type="compositionally biased region" description="Low complexity" evidence="2">
    <location>
        <begin position="1093"/>
        <end position="1118"/>
    </location>
</feature>
<feature type="compositionally biased region" description="Polar residues" evidence="2">
    <location>
        <begin position="1246"/>
        <end position="1277"/>
    </location>
</feature>
<feature type="region of interest" description="Disordered" evidence="2">
    <location>
        <begin position="701"/>
        <end position="756"/>
    </location>
</feature>
<feature type="compositionally biased region" description="Basic and acidic residues" evidence="2">
    <location>
        <begin position="1232"/>
        <end position="1244"/>
    </location>
</feature>
<dbReference type="GeneID" id="98645756"/>
<evidence type="ECO:0000313" key="4">
    <source>
        <dbReference type="EMBL" id="QEG15269.1"/>
    </source>
</evidence>
<dbReference type="Proteomes" id="UP000322887">
    <property type="component" value="Chromosome"/>
</dbReference>
<dbReference type="RefSeq" id="WP_002645931.1">
    <property type="nucleotide sequence ID" value="NZ_CP042910.1"/>
</dbReference>
<feature type="coiled-coil region" evidence="1">
    <location>
        <begin position="651"/>
        <end position="688"/>
    </location>
</feature>
<keyword evidence="3" id="KW-1133">Transmembrane helix</keyword>
<protein>
    <recommendedName>
        <fullName evidence="6">Chromosome partition protein Smc</fullName>
    </recommendedName>
</protein>
<organism evidence="4 5">
    <name type="scientific">Gimesia maris</name>
    <dbReference type="NCBI Taxonomy" id="122"/>
    <lineage>
        <taxon>Bacteria</taxon>
        <taxon>Pseudomonadati</taxon>
        <taxon>Planctomycetota</taxon>
        <taxon>Planctomycetia</taxon>
        <taxon>Planctomycetales</taxon>
        <taxon>Planctomycetaceae</taxon>
        <taxon>Gimesia</taxon>
    </lineage>
</organism>
<feature type="transmembrane region" description="Helical" evidence="3">
    <location>
        <begin position="27"/>
        <end position="49"/>
    </location>
</feature>
<feature type="compositionally biased region" description="Basic and acidic residues" evidence="2">
    <location>
        <begin position="1044"/>
        <end position="1074"/>
    </location>
</feature>
<feature type="coiled-coil region" evidence="1">
    <location>
        <begin position="534"/>
        <end position="599"/>
    </location>
</feature>
<evidence type="ECO:0000256" key="2">
    <source>
        <dbReference type="SAM" id="MobiDB-lite"/>
    </source>
</evidence>
<feature type="compositionally biased region" description="Basic and acidic residues" evidence="2">
    <location>
        <begin position="715"/>
        <end position="756"/>
    </location>
</feature>
<feature type="region of interest" description="Disordered" evidence="2">
    <location>
        <begin position="798"/>
        <end position="916"/>
    </location>
</feature>
<keyword evidence="5" id="KW-1185">Reference proteome</keyword>
<feature type="compositionally biased region" description="Polar residues" evidence="2">
    <location>
        <begin position="1215"/>
        <end position="1230"/>
    </location>
</feature>
<feature type="region of interest" description="Disordered" evidence="2">
    <location>
        <begin position="928"/>
        <end position="1294"/>
    </location>
</feature>
<feature type="compositionally biased region" description="Basic and acidic residues" evidence="2">
    <location>
        <begin position="895"/>
        <end position="911"/>
    </location>
</feature>
<keyword evidence="1" id="KW-0175">Coiled coil</keyword>
<feature type="compositionally biased region" description="Low complexity" evidence="2">
    <location>
        <begin position="1026"/>
        <end position="1041"/>
    </location>
</feature>
<feature type="compositionally biased region" description="Low complexity" evidence="2">
    <location>
        <begin position="820"/>
        <end position="864"/>
    </location>
</feature>
<feature type="compositionally biased region" description="Gly residues" evidence="2">
    <location>
        <begin position="1281"/>
        <end position="1291"/>
    </location>
</feature>
<accession>A0ABX5YI12</accession>